<dbReference type="RefSeq" id="WP_174812223.1">
    <property type="nucleotide sequence ID" value="NZ_CP054614.1"/>
</dbReference>
<evidence type="ECO:0000313" key="1">
    <source>
        <dbReference type="EMBL" id="QKS58310.1"/>
    </source>
</evidence>
<accession>A0ABX6Q8X1</accession>
<keyword evidence="2" id="KW-1185">Reference proteome</keyword>
<protein>
    <submittedName>
        <fullName evidence="1">Uncharacterized protein</fullName>
    </submittedName>
</protein>
<name>A0ABX6Q8X1_PAEBA</name>
<organism evidence="1 2">
    <name type="scientific">Paenibacillus barcinonensis</name>
    <dbReference type="NCBI Taxonomy" id="198119"/>
    <lineage>
        <taxon>Bacteria</taxon>
        <taxon>Bacillati</taxon>
        <taxon>Bacillota</taxon>
        <taxon>Bacilli</taxon>
        <taxon>Bacillales</taxon>
        <taxon>Paenibacillaceae</taxon>
        <taxon>Paenibacillus</taxon>
    </lineage>
</organism>
<dbReference type="Proteomes" id="UP000509327">
    <property type="component" value="Chromosome"/>
</dbReference>
<gene>
    <name evidence="1" type="ORF">HUB98_20045</name>
</gene>
<evidence type="ECO:0000313" key="2">
    <source>
        <dbReference type="Proteomes" id="UP000509327"/>
    </source>
</evidence>
<dbReference type="EMBL" id="CP054614">
    <property type="protein sequence ID" value="QKS58310.1"/>
    <property type="molecule type" value="Genomic_DNA"/>
</dbReference>
<proteinExistence type="predicted"/>
<reference evidence="1 2" key="1">
    <citation type="submission" date="2020-06" db="EMBL/GenBank/DDBJ databases">
        <title>Complete genome of Paenibacillus barcinonensis KACC11450.</title>
        <authorList>
            <person name="Kim M."/>
            <person name="Park Y.-J."/>
            <person name="Shin J.-H."/>
        </authorList>
    </citation>
    <scope>NUCLEOTIDE SEQUENCE [LARGE SCALE GENOMIC DNA]</scope>
    <source>
        <strain evidence="1 2">KACC11450</strain>
    </source>
</reference>
<sequence>MSSAPNPSDLTPNIEKKDYPVIRDKLCVNMQHGAYDFINFFDLSNR</sequence>